<evidence type="ECO:0000313" key="20">
    <source>
        <dbReference type="EMBL" id="QIT48279.1"/>
    </source>
</evidence>
<dbReference type="RefSeq" id="WP_051780250.1">
    <property type="nucleotide sequence ID" value="NZ_CM007717.1"/>
</dbReference>
<evidence type="ECO:0000256" key="7">
    <source>
        <dbReference type="ARBA" id="ARBA00022679"/>
    </source>
</evidence>
<evidence type="ECO:0000256" key="17">
    <source>
        <dbReference type="PIRSR" id="PIRSR605856-51"/>
    </source>
</evidence>
<dbReference type="InterPro" id="IPR036052">
    <property type="entry name" value="TrpB-like_PALP_sf"/>
</dbReference>
<evidence type="ECO:0000256" key="13">
    <source>
        <dbReference type="ARBA" id="ARBA00078256"/>
    </source>
</evidence>
<keyword evidence="8 16" id="KW-0663">Pyridoxal phosphate</keyword>
<name>A0AAE6YGD5_STRAT</name>
<evidence type="ECO:0000256" key="11">
    <source>
        <dbReference type="ARBA" id="ARBA00053442"/>
    </source>
</evidence>
<organism evidence="20 22">
    <name type="scientific">Streptomyces antibioticus</name>
    <dbReference type="NCBI Taxonomy" id="1890"/>
    <lineage>
        <taxon>Bacteria</taxon>
        <taxon>Bacillati</taxon>
        <taxon>Actinomycetota</taxon>
        <taxon>Actinomycetes</taxon>
        <taxon>Kitasatosporales</taxon>
        <taxon>Streptomycetaceae</taxon>
        <taxon>Streptomyces</taxon>
    </lineage>
</organism>
<evidence type="ECO:0000256" key="1">
    <source>
        <dbReference type="ARBA" id="ARBA00001933"/>
    </source>
</evidence>
<evidence type="ECO:0000313" key="22">
    <source>
        <dbReference type="Proteomes" id="UP000502504"/>
    </source>
</evidence>
<keyword evidence="9" id="KW-0198">Cysteine biosynthesis</keyword>
<evidence type="ECO:0000256" key="14">
    <source>
        <dbReference type="ARBA" id="ARBA00079090"/>
    </source>
</evidence>
<feature type="modified residue" description="N6-(pyridoxal phosphate)lysine" evidence="17">
    <location>
        <position position="55"/>
    </location>
</feature>
<comment type="similarity">
    <text evidence="3">Belongs to the cysteine synthase/cystathionine beta-synthase family.</text>
</comment>
<dbReference type="GO" id="GO:0005737">
    <property type="term" value="C:cytoplasm"/>
    <property type="evidence" value="ECO:0007669"/>
    <property type="project" value="UniProtKB-ARBA"/>
</dbReference>
<evidence type="ECO:0000256" key="3">
    <source>
        <dbReference type="ARBA" id="ARBA00007103"/>
    </source>
</evidence>
<dbReference type="PANTHER" id="PTHR10314">
    <property type="entry name" value="CYSTATHIONINE BETA-SYNTHASE"/>
    <property type="match status" value="1"/>
</dbReference>
<comment type="catalytic activity">
    <reaction evidence="10">
        <text>O-acetyl-L-serine + hydrogen sulfide = L-cysteine + acetate</text>
        <dbReference type="Rhea" id="RHEA:14829"/>
        <dbReference type="ChEBI" id="CHEBI:29919"/>
        <dbReference type="ChEBI" id="CHEBI:30089"/>
        <dbReference type="ChEBI" id="CHEBI:35235"/>
        <dbReference type="ChEBI" id="CHEBI:58340"/>
        <dbReference type="EC" id="2.5.1.47"/>
    </reaction>
</comment>
<reference evidence="19 21" key="1">
    <citation type="submission" date="2015-07" db="EMBL/GenBank/DDBJ databases">
        <title>Draft Genome Sequence of Streptomyces antibioticus, IMRU 3720 reveals insights in the evolution of actinomycin biosynthetic gene clusters in Streptomyces.</title>
        <authorList>
            <person name="Crnovcic I."/>
            <person name="Ruckert C."/>
            <person name="Kalinowksi J."/>
            <person name="Keller U."/>
        </authorList>
    </citation>
    <scope>NUCLEOTIDE SEQUENCE [LARGE SCALE GENOMIC DNA]</scope>
    <source>
        <strain evidence="19 21">DSM 41481</strain>
    </source>
</reference>
<keyword evidence="21" id="KW-1185">Reference proteome</keyword>
<dbReference type="InterPro" id="IPR005856">
    <property type="entry name" value="Cys_synth"/>
</dbReference>
<evidence type="ECO:0000259" key="18">
    <source>
        <dbReference type="Pfam" id="PF00291"/>
    </source>
</evidence>
<evidence type="ECO:0000256" key="4">
    <source>
        <dbReference type="ARBA" id="ARBA00012681"/>
    </source>
</evidence>
<feature type="binding site" evidence="16">
    <location>
        <begin position="190"/>
        <end position="194"/>
    </location>
    <ligand>
        <name>pyridoxal 5'-phosphate</name>
        <dbReference type="ChEBI" id="CHEBI:597326"/>
    </ligand>
</feature>
<dbReference type="InterPro" id="IPR001926">
    <property type="entry name" value="TrpB-like_PALP"/>
</dbReference>
<evidence type="ECO:0000256" key="6">
    <source>
        <dbReference type="ARBA" id="ARBA00022605"/>
    </source>
</evidence>
<evidence type="ECO:0000256" key="8">
    <source>
        <dbReference type="ARBA" id="ARBA00022898"/>
    </source>
</evidence>
<feature type="binding site" evidence="16">
    <location>
        <position position="86"/>
    </location>
    <ligand>
        <name>pyridoxal 5'-phosphate</name>
        <dbReference type="ChEBI" id="CHEBI:597326"/>
    </ligand>
</feature>
<dbReference type="EC" id="2.5.1.47" evidence="4"/>
<evidence type="ECO:0000256" key="10">
    <source>
        <dbReference type="ARBA" id="ARBA00047931"/>
    </source>
</evidence>
<evidence type="ECO:0000313" key="19">
    <source>
        <dbReference type="EMBL" id="OOQ47938.1"/>
    </source>
</evidence>
<proteinExistence type="inferred from homology"/>
<evidence type="ECO:0000256" key="16">
    <source>
        <dbReference type="PIRSR" id="PIRSR605856-50"/>
    </source>
</evidence>
<dbReference type="Proteomes" id="UP000502504">
    <property type="component" value="Chromosome"/>
</dbReference>
<dbReference type="InterPro" id="IPR005859">
    <property type="entry name" value="CysK"/>
</dbReference>
<dbReference type="SUPFAM" id="SSF53686">
    <property type="entry name" value="Tryptophan synthase beta subunit-like PLP-dependent enzymes"/>
    <property type="match status" value="1"/>
</dbReference>
<dbReference type="Gene3D" id="3.40.50.1100">
    <property type="match status" value="2"/>
</dbReference>
<dbReference type="GO" id="GO:0006535">
    <property type="term" value="P:cysteine biosynthetic process from serine"/>
    <property type="evidence" value="ECO:0007669"/>
    <property type="project" value="InterPro"/>
</dbReference>
<evidence type="ECO:0000256" key="9">
    <source>
        <dbReference type="ARBA" id="ARBA00023192"/>
    </source>
</evidence>
<protein>
    <recommendedName>
        <fullName evidence="5">O-acetylserine sulfhydrylase</fullName>
        <ecNumber evidence="4">2.5.1.47</ecNumber>
    </recommendedName>
    <alternativeName>
        <fullName evidence="15">Cysteine synthase A</fullName>
    </alternativeName>
    <alternativeName>
        <fullName evidence="13">O-acetylserine (thiol)-lyase A</fullName>
    </alternativeName>
    <alternativeName>
        <fullName evidence="12">O-acetylserine-specific cysteine synthase</fullName>
    </alternativeName>
    <alternativeName>
        <fullName evidence="14">Sulfide-dependent cysteine synthase</fullName>
    </alternativeName>
</protein>
<dbReference type="Pfam" id="PF00291">
    <property type="entry name" value="PALP"/>
    <property type="match status" value="1"/>
</dbReference>
<comment type="cofactor">
    <cofactor evidence="1 16">
        <name>pyridoxal 5'-phosphate</name>
        <dbReference type="ChEBI" id="CHEBI:597326"/>
    </cofactor>
</comment>
<comment type="pathway">
    <text evidence="2">Amino-acid biosynthesis; L-cysteine biosynthesis; L-cysteine from L-serine: step 2/2.</text>
</comment>
<evidence type="ECO:0000256" key="2">
    <source>
        <dbReference type="ARBA" id="ARBA00004962"/>
    </source>
</evidence>
<dbReference type="Proteomes" id="UP000190306">
    <property type="component" value="Chromosome"/>
</dbReference>
<evidence type="ECO:0000256" key="15">
    <source>
        <dbReference type="ARBA" id="ARBA00079479"/>
    </source>
</evidence>
<sequence length="338" mass="35618">MTTTRTTPPLPTARRPAGSLEELVGRTPLVRVDSGTPTTVLYAKLESANPLSSVKDRTGLYMIEAAERRGLLTPGDGTVVEASSGNTGISLAALSAARGYACVIVLPDSATRERVQLLRAFGAEVVLTPAEEGYTAAIEKAEEIHRARPGSWFARQHENADNVAAHYATTGPEIWADLDGRIDVLIAGVGTGGTLSGTARYLKERHPALRVVAVEPERSPVLSEGWGGLHRIPGLNGGFVADTTDTDLIDEVLTVSDEAAFDTARLLARNEGLLVGVSSGAAAHAARVLAARPEHAGQTLVTVFPDTGERYLSWLESADAEESPVISAPTDATEEPAR</sequence>
<evidence type="ECO:0000256" key="12">
    <source>
        <dbReference type="ARBA" id="ARBA00078216"/>
    </source>
</evidence>
<dbReference type="CDD" id="cd01561">
    <property type="entry name" value="CBS_like"/>
    <property type="match status" value="1"/>
</dbReference>
<gene>
    <name evidence="20" type="primary">cysK</name>
    <name evidence="19" type="ORF">AFM16_35460</name>
    <name evidence="20" type="ORF">HCX60_36060</name>
</gene>
<dbReference type="EMBL" id="CP050692">
    <property type="protein sequence ID" value="QIT48279.1"/>
    <property type="molecule type" value="Genomic_DNA"/>
</dbReference>
<dbReference type="NCBIfam" id="TIGR01139">
    <property type="entry name" value="cysK"/>
    <property type="match status" value="1"/>
</dbReference>
<dbReference type="FunFam" id="3.40.50.1100:FF:000067">
    <property type="entry name" value="Cysteine synthase"/>
    <property type="match status" value="1"/>
</dbReference>
<reference evidence="20 22" key="2">
    <citation type="submission" date="2020-03" db="EMBL/GenBank/DDBJ databases">
        <title>Is there a link between lipid content and antibiotic production in Streptomyces?</title>
        <authorList>
            <person name="David M."/>
            <person name="Lejeune C."/>
            <person name="Abreu S."/>
            <person name="Thibessard A."/>
            <person name="Leblond P."/>
            <person name="Chaminade P."/>
            <person name="Virolle M.-J."/>
        </authorList>
    </citation>
    <scope>NUCLEOTIDE SEQUENCE [LARGE SCALE GENOMIC DNA]</scope>
    <source>
        <strain evidence="20 22">DSM 41481</strain>
    </source>
</reference>
<dbReference type="AlphaFoldDB" id="A0AAE6YGD5"/>
<accession>A0AAE6YGD5</accession>
<keyword evidence="7 20" id="KW-0808">Transferase</keyword>
<dbReference type="InterPro" id="IPR050214">
    <property type="entry name" value="Cys_Synth/Cystath_Beta-Synth"/>
</dbReference>
<feature type="binding site" evidence="16">
    <location>
        <position position="278"/>
    </location>
    <ligand>
        <name>pyridoxal 5'-phosphate</name>
        <dbReference type="ChEBI" id="CHEBI:597326"/>
    </ligand>
</feature>
<dbReference type="EMBL" id="LHQL01000014">
    <property type="protein sequence ID" value="OOQ47938.1"/>
    <property type="molecule type" value="Genomic_DNA"/>
</dbReference>
<dbReference type="NCBIfam" id="TIGR01136">
    <property type="entry name" value="cysKM"/>
    <property type="match status" value="1"/>
</dbReference>
<keyword evidence="6" id="KW-0028">Amino-acid biosynthesis</keyword>
<feature type="domain" description="Tryptophan synthase beta chain-like PALP" evidence="18">
    <location>
        <begin position="22"/>
        <end position="306"/>
    </location>
</feature>
<evidence type="ECO:0000313" key="21">
    <source>
        <dbReference type="Proteomes" id="UP000190306"/>
    </source>
</evidence>
<dbReference type="GO" id="GO:0004124">
    <property type="term" value="F:cysteine synthase activity"/>
    <property type="evidence" value="ECO:0007669"/>
    <property type="project" value="UniProtKB-EC"/>
</dbReference>
<evidence type="ECO:0000256" key="5">
    <source>
        <dbReference type="ARBA" id="ARBA00016728"/>
    </source>
</evidence>
<comment type="function">
    <text evidence="11">Catalyzes the conversion of O-acetylserine (OAS) to cysteine through the elimination of acetate and addition of hydrogen sulfide.</text>
</comment>